<dbReference type="EMBL" id="JBAWKY010000001">
    <property type="protein sequence ID" value="MEI4461909.1"/>
    <property type="molecule type" value="Genomic_DNA"/>
</dbReference>
<accession>A0A0V8GIK0</accession>
<dbReference type="GO" id="GO:0051996">
    <property type="term" value="F:squalene synthase [NAD(P)H] activity"/>
    <property type="evidence" value="ECO:0007669"/>
    <property type="project" value="InterPro"/>
</dbReference>
<proteinExistence type="predicted"/>
<organism evidence="1 3">
    <name type="scientific">Exiguobacterium indicum</name>
    <dbReference type="NCBI Taxonomy" id="296995"/>
    <lineage>
        <taxon>Bacteria</taxon>
        <taxon>Bacillati</taxon>
        <taxon>Bacillota</taxon>
        <taxon>Bacilli</taxon>
        <taxon>Bacillales</taxon>
        <taxon>Bacillales Family XII. Incertae Sedis</taxon>
        <taxon>Exiguobacterium</taxon>
    </lineage>
</organism>
<gene>
    <name evidence="1" type="ORF">AS033_01635</name>
    <name evidence="2" type="ORF">SZL87_05635</name>
</gene>
<dbReference type="Gene3D" id="1.10.600.10">
    <property type="entry name" value="Farnesyl Diphosphate Synthase"/>
    <property type="match status" value="1"/>
</dbReference>
<dbReference type="SUPFAM" id="SSF48576">
    <property type="entry name" value="Terpenoid synthases"/>
    <property type="match status" value="1"/>
</dbReference>
<keyword evidence="4" id="KW-1185">Reference proteome</keyword>
<dbReference type="RefSeq" id="WP_023469286.1">
    <property type="nucleotide sequence ID" value="NZ_FMYN01000001.1"/>
</dbReference>
<dbReference type="InterPro" id="IPR044844">
    <property type="entry name" value="Trans_IPPS_euk-type"/>
</dbReference>
<protein>
    <submittedName>
        <fullName evidence="1">Phytoene synthase</fullName>
    </submittedName>
    <submittedName>
        <fullName evidence="2">Phytoene/squalene synthase family protein</fullName>
    </submittedName>
</protein>
<reference evidence="1 3" key="1">
    <citation type="journal article" date="2015" name="Int. J. Syst. Evol. Microbiol.">
        <title>Exiguobacterium enclense sp. nov., isolated from sediment.</title>
        <authorList>
            <person name="Dastager S.G."/>
            <person name="Mawlankar R."/>
            <person name="Sonalkar V.V."/>
            <person name="Thorat M.N."/>
            <person name="Mual P."/>
            <person name="Verma A."/>
            <person name="Krishnamurthi S."/>
            <person name="Tang S.K."/>
            <person name="Li W.J."/>
        </authorList>
    </citation>
    <scope>NUCLEOTIDE SEQUENCE [LARGE SCALE GENOMIC DNA]</scope>
    <source>
        <strain evidence="1 3">NIO-1109</strain>
    </source>
</reference>
<sequence>MNETKQLKKDANRVLKATSRTFYIPISRLSQDLQEAVGAAYLCMRAIDEIEDHEELATDIKTTLLRETALMMRGTFSATAYLELIAPYTAHLPEVTLRLPEWIAYCPAAIRPKVLDSTAEMAEGMAVWAERDWTVKTEADLDEYTYYVAGLVGVMLSDIWYWKAGIVTDKQQAIGFGRGLQAVNILRNQQEDAERGVGYFPPGWTTDTMFAYARENLAEADAYLASIPKETTIYEFCHIPLALAHGTLDALARGKEKLSRPEVLKIVGAAVLKR</sequence>
<dbReference type="AlphaFoldDB" id="A0A0V8GIK0"/>
<evidence type="ECO:0000313" key="2">
    <source>
        <dbReference type="EMBL" id="MEI4461909.1"/>
    </source>
</evidence>
<dbReference type="EMBL" id="LNQL01000001">
    <property type="protein sequence ID" value="KSU50101.1"/>
    <property type="molecule type" value="Genomic_DNA"/>
</dbReference>
<dbReference type="GO" id="GO:0045338">
    <property type="term" value="P:farnesyl diphosphate metabolic process"/>
    <property type="evidence" value="ECO:0007669"/>
    <property type="project" value="InterPro"/>
</dbReference>
<dbReference type="PANTHER" id="PTHR11626:SF2">
    <property type="entry name" value="SQUALENE SYNTHASE"/>
    <property type="match status" value="1"/>
</dbReference>
<name>A0A0V8GIK0_9BACL</name>
<dbReference type="InterPro" id="IPR002060">
    <property type="entry name" value="Squ/phyt_synthse"/>
</dbReference>
<evidence type="ECO:0000313" key="1">
    <source>
        <dbReference type="EMBL" id="KSU50101.1"/>
    </source>
</evidence>
<reference evidence="2 4" key="2">
    <citation type="submission" date="2023-12" db="EMBL/GenBank/DDBJ databases">
        <authorList>
            <person name="Easwaran N."/>
            <person name="Lazarus H.P.S."/>
        </authorList>
    </citation>
    <scope>NUCLEOTIDE SEQUENCE [LARGE SCALE GENOMIC DNA]</scope>
    <source>
        <strain evidence="2 4">VIT-2023</strain>
    </source>
</reference>
<dbReference type="Proteomes" id="UP000053797">
    <property type="component" value="Unassembled WGS sequence"/>
</dbReference>
<evidence type="ECO:0000313" key="4">
    <source>
        <dbReference type="Proteomes" id="UP001387110"/>
    </source>
</evidence>
<dbReference type="InterPro" id="IPR008949">
    <property type="entry name" value="Isoprenoid_synthase_dom_sf"/>
</dbReference>
<dbReference type="Proteomes" id="UP001387110">
    <property type="component" value="Unassembled WGS sequence"/>
</dbReference>
<evidence type="ECO:0000313" key="3">
    <source>
        <dbReference type="Proteomes" id="UP000053797"/>
    </source>
</evidence>
<dbReference type="GeneID" id="90837837"/>
<comment type="caution">
    <text evidence="1">The sequence shown here is derived from an EMBL/GenBank/DDBJ whole genome shotgun (WGS) entry which is preliminary data.</text>
</comment>
<dbReference type="PANTHER" id="PTHR11626">
    <property type="entry name" value="FARNESYL-DIPHOSPHATE FARNESYLTRANSFERASE"/>
    <property type="match status" value="1"/>
</dbReference>
<dbReference type="Pfam" id="PF00494">
    <property type="entry name" value="SQS_PSY"/>
    <property type="match status" value="1"/>
</dbReference>
<dbReference type="OrthoDB" id="9787280at2"/>